<sequence length="118" mass="14256">MLHQIKRIQMHSGLREFNITFTLYLFIYVFCVRLFGYRLKVLHVTSTHEINTVLKSKYKRRKNQQESVVNRYGYNNMMRRLARRKSYWPVVLAVDGRAVVWFWFDLAFLLASVWLCGC</sequence>
<gene>
    <name evidence="2" type="ORF">T05_7919</name>
</gene>
<keyword evidence="3" id="KW-1185">Reference proteome</keyword>
<dbReference type="STRING" id="144512.A0A0V0TY67"/>
<accession>A0A0V0TY67</accession>
<protein>
    <submittedName>
        <fullName evidence="2">Uncharacterized protein</fullName>
    </submittedName>
</protein>
<keyword evidence="1" id="KW-0812">Transmembrane</keyword>
<evidence type="ECO:0000313" key="2">
    <source>
        <dbReference type="EMBL" id="KRX43972.1"/>
    </source>
</evidence>
<evidence type="ECO:0000313" key="3">
    <source>
        <dbReference type="Proteomes" id="UP000055048"/>
    </source>
</evidence>
<dbReference type="AlphaFoldDB" id="A0A0V0TY67"/>
<keyword evidence="1" id="KW-1133">Transmembrane helix</keyword>
<keyword evidence="1" id="KW-0472">Membrane</keyword>
<reference evidence="2 3" key="1">
    <citation type="submission" date="2015-01" db="EMBL/GenBank/DDBJ databases">
        <title>Evolution of Trichinella species and genotypes.</title>
        <authorList>
            <person name="Korhonen P.K."/>
            <person name="Edoardo P."/>
            <person name="Giuseppe L.R."/>
            <person name="Gasser R.B."/>
        </authorList>
    </citation>
    <scope>NUCLEOTIDE SEQUENCE [LARGE SCALE GENOMIC DNA]</scope>
    <source>
        <strain evidence="2">ISS417</strain>
    </source>
</reference>
<feature type="transmembrane region" description="Helical" evidence="1">
    <location>
        <begin position="21"/>
        <end position="39"/>
    </location>
</feature>
<organism evidence="2 3">
    <name type="scientific">Trichinella murrelli</name>
    <dbReference type="NCBI Taxonomy" id="144512"/>
    <lineage>
        <taxon>Eukaryota</taxon>
        <taxon>Metazoa</taxon>
        <taxon>Ecdysozoa</taxon>
        <taxon>Nematoda</taxon>
        <taxon>Enoplea</taxon>
        <taxon>Dorylaimia</taxon>
        <taxon>Trichinellida</taxon>
        <taxon>Trichinellidae</taxon>
        <taxon>Trichinella</taxon>
    </lineage>
</organism>
<evidence type="ECO:0000256" key="1">
    <source>
        <dbReference type="SAM" id="Phobius"/>
    </source>
</evidence>
<proteinExistence type="predicted"/>
<name>A0A0V0TY67_9BILA</name>
<feature type="transmembrane region" description="Helical" evidence="1">
    <location>
        <begin position="98"/>
        <end position="117"/>
    </location>
</feature>
<dbReference type="Proteomes" id="UP000055048">
    <property type="component" value="Unassembled WGS sequence"/>
</dbReference>
<dbReference type="EMBL" id="JYDJ01000106">
    <property type="protein sequence ID" value="KRX43972.1"/>
    <property type="molecule type" value="Genomic_DNA"/>
</dbReference>
<comment type="caution">
    <text evidence="2">The sequence shown here is derived from an EMBL/GenBank/DDBJ whole genome shotgun (WGS) entry which is preliminary data.</text>
</comment>